<evidence type="ECO:0000313" key="1">
    <source>
        <dbReference type="EMBL" id="KIY43239.1"/>
    </source>
</evidence>
<dbReference type="Proteomes" id="UP000054144">
    <property type="component" value="Unassembled WGS sequence"/>
</dbReference>
<keyword evidence="2" id="KW-1185">Reference proteome</keyword>
<feature type="non-terminal residue" evidence="1">
    <location>
        <position position="241"/>
    </location>
</feature>
<name>A0A0D7A1E6_9AGAR</name>
<accession>A0A0D7A1E6</accession>
<organism evidence="1 2">
    <name type="scientific">Fistulina hepatica ATCC 64428</name>
    <dbReference type="NCBI Taxonomy" id="1128425"/>
    <lineage>
        <taxon>Eukaryota</taxon>
        <taxon>Fungi</taxon>
        <taxon>Dikarya</taxon>
        <taxon>Basidiomycota</taxon>
        <taxon>Agaricomycotina</taxon>
        <taxon>Agaricomycetes</taxon>
        <taxon>Agaricomycetidae</taxon>
        <taxon>Agaricales</taxon>
        <taxon>Fistulinaceae</taxon>
        <taxon>Fistulina</taxon>
    </lineage>
</organism>
<feature type="non-terminal residue" evidence="1">
    <location>
        <position position="1"/>
    </location>
</feature>
<dbReference type="AlphaFoldDB" id="A0A0D7A1E6"/>
<protein>
    <submittedName>
        <fullName evidence="1">Uncharacterized protein</fullName>
    </submittedName>
</protein>
<evidence type="ECO:0000313" key="2">
    <source>
        <dbReference type="Proteomes" id="UP000054144"/>
    </source>
</evidence>
<proteinExistence type="predicted"/>
<dbReference type="OrthoDB" id="3010635at2759"/>
<reference evidence="1 2" key="1">
    <citation type="journal article" date="2015" name="Fungal Genet. Biol.">
        <title>Evolution of novel wood decay mechanisms in Agaricales revealed by the genome sequences of Fistulina hepatica and Cylindrobasidium torrendii.</title>
        <authorList>
            <person name="Floudas D."/>
            <person name="Held B.W."/>
            <person name="Riley R."/>
            <person name="Nagy L.G."/>
            <person name="Koehler G."/>
            <person name="Ransdell A.S."/>
            <person name="Younus H."/>
            <person name="Chow J."/>
            <person name="Chiniquy J."/>
            <person name="Lipzen A."/>
            <person name="Tritt A."/>
            <person name="Sun H."/>
            <person name="Haridas S."/>
            <person name="LaButti K."/>
            <person name="Ohm R.A."/>
            <person name="Kues U."/>
            <person name="Blanchette R.A."/>
            <person name="Grigoriev I.V."/>
            <person name="Minto R.E."/>
            <person name="Hibbett D.S."/>
        </authorList>
    </citation>
    <scope>NUCLEOTIDE SEQUENCE [LARGE SCALE GENOMIC DNA]</scope>
    <source>
        <strain evidence="1 2">ATCC 64428</strain>
    </source>
</reference>
<sequence>INLRTLDAVPDDATHLAVEEDGCSVIVFGRDGVLGRVLAGGSHHVKRDNASCSALSVDELEGLSGWDTLVTTAQSNWGDGSWSIVTNPDDYPEYSANSCISTNTVQVTTNGDPECETYNSTSGGTLVGTNGSVTLSTSEGTTFSATDTVTSESSLSEGLTVSVQLSVPDAFNIGTEASLGSSDLEFLFSTTTSTNNLVTNSITMEAPEGETCSLTYTTKSCTASGTGSIQFLASGWVWFDY</sequence>
<dbReference type="EMBL" id="KN882115">
    <property type="protein sequence ID" value="KIY43239.1"/>
    <property type="molecule type" value="Genomic_DNA"/>
</dbReference>
<gene>
    <name evidence="1" type="ORF">FISHEDRAFT_9006</name>
</gene>